<dbReference type="GO" id="GO:0004497">
    <property type="term" value="F:monooxygenase activity"/>
    <property type="evidence" value="ECO:0007669"/>
    <property type="project" value="InterPro"/>
</dbReference>
<dbReference type="KEGG" id="mgin:FRZ54_05295"/>
<dbReference type="Proteomes" id="UP000321479">
    <property type="component" value="Chromosome"/>
</dbReference>
<organism evidence="1 2">
    <name type="scientific">Mucilaginibacter ginsenosidivorans</name>
    <dbReference type="NCBI Taxonomy" id="398053"/>
    <lineage>
        <taxon>Bacteria</taxon>
        <taxon>Pseudomonadati</taxon>
        <taxon>Bacteroidota</taxon>
        <taxon>Sphingobacteriia</taxon>
        <taxon>Sphingobacteriales</taxon>
        <taxon>Sphingobacteriaceae</taxon>
        <taxon>Mucilaginibacter</taxon>
    </lineage>
</organism>
<dbReference type="Gene3D" id="3.50.50.60">
    <property type="entry name" value="FAD/NAD(P)-binding domain"/>
    <property type="match status" value="1"/>
</dbReference>
<dbReference type="InterPro" id="IPR006905">
    <property type="entry name" value="Flavin_halogenase"/>
</dbReference>
<dbReference type="RefSeq" id="WP_147030605.1">
    <property type="nucleotide sequence ID" value="NZ_CP042436.1"/>
</dbReference>
<evidence type="ECO:0000313" key="2">
    <source>
        <dbReference type="Proteomes" id="UP000321479"/>
    </source>
</evidence>
<keyword evidence="2" id="KW-1185">Reference proteome</keyword>
<dbReference type="InterPro" id="IPR036188">
    <property type="entry name" value="FAD/NAD-bd_sf"/>
</dbReference>
<name>A0A5B8UT13_9SPHI</name>
<dbReference type="SUPFAM" id="SSF51905">
    <property type="entry name" value="FAD/NAD(P)-binding domain"/>
    <property type="match status" value="1"/>
</dbReference>
<protein>
    <submittedName>
        <fullName evidence="1">Tryptophan 7-halogenase</fullName>
    </submittedName>
</protein>
<dbReference type="AlphaFoldDB" id="A0A5B8UT13"/>
<dbReference type="OrthoDB" id="8868802at2"/>
<proteinExistence type="predicted"/>
<evidence type="ECO:0000313" key="1">
    <source>
        <dbReference type="EMBL" id="QEC62028.1"/>
    </source>
</evidence>
<accession>A0A5B8UT13</accession>
<sequence>MSKTASPMKIILTARQTGSVLYNFLLVQLNYIEWVSCTGLDYQAVKNGSEADFYINILEGNTLGEIIDICAFFRNKKKKSITVSSWNNSLVTGPTHFPGKSAGADSAILILQQEYGHPADKLELKSQITSTVSANDVRDNPDIFYTAFAGLLNELKILYNDKPAQRLNFVDGVRLFRLHQKDQATYESKYIYPIFDNGADGVPHESLADYKVLVGKFLHSVSQIKNGFFNAPPPEGPEDEYKNVAIIGGGTAGYLTALLFKEKYPKMQVTLIESSKIPVIGVGEATTPEIRSFLFGVLKFSAHEFYEKVKPTWKLGIKFFWGLPGDYYFNYPFGWPDVKSSYVADGDINNSSLTATLMDQESSFVVAANDGRGLQQYSTLSDDLFYALHLDNVSFINYLKIKAQEKGIIHIDDLIVDAERKVDSDELAAVIGETGRRHVYDFYVDCTGFSSLLLGKTLKSEYVSYDKSLFCDTAIVGNIPGVKKIKTYTYAESMDHGWCWNIPMRGEDHRGYVFSSGYCSIGEATDEFLRKNPEIRNPGIVRFKTGRHREICIGNVFAIGNSFAFVEPLESTGIHMIITEAKRLVNNFSELKRSPALRKKINTDINDNWDYLRDFLAIHYKFNKKFDTPFWKDCRALTDVSGIQDMIDLYHEVGLLSCANKSLVRMINSSIKDVIFGLVGFDVMMMGQGEIPKNFDRSVRNQHIWKSNVETWKAIRSLTVPVDKDLDILNEYLESRW</sequence>
<gene>
    <name evidence="1" type="ORF">FRZ54_05295</name>
</gene>
<reference evidence="1 2" key="1">
    <citation type="journal article" date="2017" name="Curr. Microbiol.">
        <title>Mucilaginibacter ginsenosidivorans sp. nov., Isolated from Soil of Ginseng Field.</title>
        <authorList>
            <person name="Kim M.M."/>
            <person name="Siddiqi M.Z."/>
            <person name="Im W.T."/>
        </authorList>
    </citation>
    <scope>NUCLEOTIDE SEQUENCE [LARGE SCALE GENOMIC DNA]</scope>
    <source>
        <strain evidence="1 2">Gsoil 3017</strain>
    </source>
</reference>
<dbReference type="PANTHER" id="PTHR43747">
    <property type="entry name" value="FAD-BINDING PROTEIN"/>
    <property type="match status" value="1"/>
</dbReference>
<dbReference type="InterPro" id="IPR050816">
    <property type="entry name" value="Flavin-dep_Halogenase_NPB"/>
</dbReference>
<dbReference type="Pfam" id="PF04820">
    <property type="entry name" value="Trp_halogenase"/>
    <property type="match status" value="1"/>
</dbReference>
<dbReference type="EMBL" id="CP042436">
    <property type="protein sequence ID" value="QEC62028.1"/>
    <property type="molecule type" value="Genomic_DNA"/>
</dbReference>
<dbReference type="PANTHER" id="PTHR43747:SF4">
    <property type="entry name" value="FLAVIN-DEPENDENT TRYPTOPHAN HALOGENASE"/>
    <property type="match status" value="1"/>
</dbReference>